<dbReference type="CDD" id="cd00564">
    <property type="entry name" value="TMP_TenI"/>
    <property type="match status" value="1"/>
</dbReference>
<dbReference type="InterPro" id="IPR022998">
    <property type="entry name" value="ThiamineP_synth_TenI"/>
</dbReference>
<dbReference type="InterPro" id="IPR004399">
    <property type="entry name" value="HMP/HMP-P_kinase_dom"/>
</dbReference>
<dbReference type="Gene3D" id="3.20.20.70">
    <property type="entry name" value="Aldolase class I"/>
    <property type="match status" value="1"/>
</dbReference>
<dbReference type="Gene3D" id="3.40.1190.20">
    <property type="match status" value="1"/>
</dbReference>
<accession>A0ABX4ZR58</accession>
<dbReference type="EMBL" id="PQVI01000118">
    <property type="protein sequence ID" value="POY41956.1"/>
    <property type="molecule type" value="Genomic_DNA"/>
</dbReference>
<dbReference type="InterPro" id="IPR029056">
    <property type="entry name" value="Ribokinase-like"/>
</dbReference>
<protein>
    <recommendedName>
        <fullName evidence="3">hydroxymethylpyrimidine kinase</fullName>
        <ecNumber evidence="3">2.7.1.49</ecNumber>
    </recommendedName>
</protein>
<evidence type="ECO:0000256" key="1">
    <source>
        <dbReference type="ARBA" id="ARBA00001946"/>
    </source>
</evidence>
<feature type="domain" description="Thiamine phosphate synthase/TenI" evidence="5">
    <location>
        <begin position="280"/>
        <end position="373"/>
    </location>
</feature>
<dbReference type="Pfam" id="PF02581">
    <property type="entry name" value="TMP-TENI"/>
    <property type="match status" value="1"/>
</dbReference>
<comment type="pathway">
    <text evidence="2">Cofactor biosynthesis; thiamine diphosphate biosynthesis.</text>
</comment>
<evidence type="ECO:0000256" key="4">
    <source>
        <dbReference type="ARBA" id="ARBA00023268"/>
    </source>
</evidence>
<feature type="domain" description="Pyridoxamine kinase/Phosphomethylpyrimidine kinase" evidence="6">
    <location>
        <begin position="14"/>
        <end position="261"/>
    </location>
</feature>
<dbReference type="GO" id="GO:0016301">
    <property type="term" value="F:kinase activity"/>
    <property type="evidence" value="ECO:0007669"/>
    <property type="project" value="UniProtKB-KW"/>
</dbReference>
<dbReference type="InterPro" id="IPR013785">
    <property type="entry name" value="Aldolase_TIM"/>
</dbReference>
<dbReference type="Pfam" id="PF08543">
    <property type="entry name" value="Phos_pyr_kin"/>
    <property type="match status" value="1"/>
</dbReference>
<comment type="cofactor">
    <cofactor evidence="1">
        <name>Mg(2+)</name>
        <dbReference type="ChEBI" id="CHEBI:18420"/>
    </cofactor>
</comment>
<evidence type="ECO:0000313" key="8">
    <source>
        <dbReference type="Proteomes" id="UP000237229"/>
    </source>
</evidence>
<evidence type="ECO:0000256" key="2">
    <source>
        <dbReference type="ARBA" id="ARBA00004948"/>
    </source>
</evidence>
<keyword evidence="4" id="KW-0511">Multifunctional enzyme</keyword>
<dbReference type="InterPro" id="IPR013749">
    <property type="entry name" value="PM/HMP-P_kinase-1"/>
</dbReference>
<gene>
    <name evidence="7" type="primary">thiD</name>
    <name evidence="7" type="ORF">C3Z13_08785</name>
</gene>
<dbReference type="CDD" id="cd01169">
    <property type="entry name" value="HMPP_kinase"/>
    <property type="match status" value="1"/>
</dbReference>
<dbReference type="SUPFAM" id="SSF51391">
    <property type="entry name" value="Thiamin phosphate synthase"/>
    <property type="match status" value="1"/>
</dbReference>
<organism evidence="7 8">
    <name type="scientific">Avibacterium endocarditidis</name>
    <dbReference type="NCBI Taxonomy" id="380674"/>
    <lineage>
        <taxon>Bacteria</taxon>
        <taxon>Pseudomonadati</taxon>
        <taxon>Pseudomonadota</taxon>
        <taxon>Gammaproteobacteria</taxon>
        <taxon>Pasteurellales</taxon>
        <taxon>Pasteurellaceae</taxon>
        <taxon>Avibacterium</taxon>
    </lineage>
</organism>
<keyword evidence="8" id="KW-1185">Reference proteome</keyword>
<sequence>MTHIAQALTIAGSDSGGGAGIQADLKTFQMRNVFGMSVITAVTAQNTLGVTDIHLIPLSTIKAQLKAIVEDFTPNAVKIGMLGTAEIIQTVAAFLRKHPFANVVIDPVMIAKGGASLLEQSAIQAMREQLLPLADVLTPNLPEAQALTGLKAEDRHSITQIAERLQQMGAKTVIIKGGHQQNSGSALCQDFIFTPTESFVLESPRFNTPHTHGTGCTFSACLTAELAKGQPLEQACKTAKAFITSAITHPLNIGHGHGPTNHWAYFHRSKKMDKSILRCYLVAGTQDCRHLPDYANNPQQTLLTRLEQALKAGITCYQFREKGQFSLQDPQKIEQLARQCQDLCQQYNVPFIMNNDVQLAKKLHADGIHVGQKIRL</sequence>
<keyword evidence="7" id="KW-0808">Transferase</keyword>
<comment type="caution">
    <text evidence="7">The sequence shown here is derived from an EMBL/GenBank/DDBJ whole genome shotgun (WGS) entry which is preliminary data.</text>
</comment>
<dbReference type="Proteomes" id="UP000237229">
    <property type="component" value="Unassembled WGS sequence"/>
</dbReference>
<dbReference type="InterPro" id="IPR036206">
    <property type="entry name" value="ThiamineP_synth_sf"/>
</dbReference>
<name>A0ABX4ZR58_9PAST</name>
<evidence type="ECO:0000256" key="3">
    <source>
        <dbReference type="ARBA" id="ARBA00012135"/>
    </source>
</evidence>
<proteinExistence type="predicted"/>
<evidence type="ECO:0000313" key="7">
    <source>
        <dbReference type="EMBL" id="POY41956.1"/>
    </source>
</evidence>
<dbReference type="NCBIfam" id="TIGR00097">
    <property type="entry name" value="HMP-P_kinase"/>
    <property type="match status" value="1"/>
</dbReference>
<dbReference type="PANTHER" id="PTHR20858">
    <property type="entry name" value="PHOSPHOMETHYLPYRIMIDINE KINASE"/>
    <property type="match status" value="1"/>
</dbReference>
<dbReference type="EC" id="2.7.1.49" evidence="3"/>
<evidence type="ECO:0000259" key="5">
    <source>
        <dbReference type="Pfam" id="PF02581"/>
    </source>
</evidence>
<dbReference type="SUPFAM" id="SSF53613">
    <property type="entry name" value="Ribokinase-like"/>
    <property type="match status" value="1"/>
</dbReference>
<keyword evidence="7" id="KW-0418">Kinase</keyword>
<evidence type="ECO:0000259" key="6">
    <source>
        <dbReference type="Pfam" id="PF08543"/>
    </source>
</evidence>
<reference evidence="7 8" key="1">
    <citation type="submission" date="2018-02" db="EMBL/GenBank/DDBJ databases">
        <title>Classification genera of Pasteurellaceae by whole genome sequence comparison.</title>
        <authorList>
            <person name="Christensen H."/>
        </authorList>
    </citation>
    <scope>NUCLEOTIDE SEQUENCE [LARGE SCALE GENOMIC DNA]</scope>
    <source>
        <strain evidence="7 8">20186H4H1</strain>
    </source>
</reference>
<dbReference type="PANTHER" id="PTHR20858:SF17">
    <property type="entry name" value="HYDROXYMETHYLPYRIMIDINE_PHOSPHOMETHYLPYRIMIDINE KINASE THI20-RELATED"/>
    <property type="match status" value="1"/>
</dbReference>